<dbReference type="OrthoDB" id="3926619at2759"/>
<evidence type="ECO:0000256" key="1">
    <source>
        <dbReference type="SAM" id="MobiDB-lite"/>
    </source>
</evidence>
<name>A0A6G1JS59_9PLEO</name>
<keyword evidence="3" id="KW-1185">Reference proteome</keyword>
<gene>
    <name evidence="2" type="ORF">K504DRAFT_178320</name>
</gene>
<organism evidence="2 3">
    <name type="scientific">Pleomassaria siparia CBS 279.74</name>
    <dbReference type="NCBI Taxonomy" id="1314801"/>
    <lineage>
        <taxon>Eukaryota</taxon>
        <taxon>Fungi</taxon>
        <taxon>Dikarya</taxon>
        <taxon>Ascomycota</taxon>
        <taxon>Pezizomycotina</taxon>
        <taxon>Dothideomycetes</taxon>
        <taxon>Pleosporomycetidae</taxon>
        <taxon>Pleosporales</taxon>
        <taxon>Pleomassariaceae</taxon>
        <taxon>Pleomassaria</taxon>
    </lineage>
</organism>
<feature type="compositionally biased region" description="Low complexity" evidence="1">
    <location>
        <begin position="276"/>
        <end position="296"/>
    </location>
</feature>
<feature type="compositionally biased region" description="Low complexity" evidence="1">
    <location>
        <begin position="384"/>
        <end position="407"/>
    </location>
</feature>
<feature type="region of interest" description="Disordered" evidence="1">
    <location>
        <begin position="174"/>
        <end position="340"/>
    </location>
</feature>
<sequence>MVDLAVSTQLQQWVFEKPSLARPERSDSSASSPDLYHNDSETLRIRTAAMDNDSKDQDSKSTLSFQERYLSSEEDLSPLEGDSDSDNDNDHVSIHEAPKKEYLHARKMSISKVDKEKSCDMAVLVSYTSAGRPKMINLDLTMLGSEPAPLQRPQRSASLSLAQLPITAINKLHKVEQSSRHSMITNPTRPTPLTSRSASPAVSVQSRKSSLAPTAVSPNDAPLSSAGSSFAESTTRSSSPRPHEKITRSFTDGDALSSMPWTSNRRPASSAAMIPSTRSSLYLTTTATTTTSAPSKRPSKQPTASTPLTPDSHSFLSSDPYERSTVTSASPILKSSPHKRLRSISQKLSMAKIAITPSSRKWDTRLYGKSINSPSIPPTPNTPLTPQTAPLPSSSSSSTNRLQRNSRISLRPASRIGSPDMPPMPSLLEPQPRSLLQKLVPRGANEREPMLELPPFPAEEVDPSASLKARRIRKRKSLMDLL</sequence>
<reference evidence="2" key="1">
    <citation type="journal article" date="2020" name="Stud. Mycol.">
        <title>101 Dothideomycetes genomes: a test case for predicting lifestyles and emergence of pathogens.</title>
        <authorList>
            <person name="Haridas S."/>
            <person name="Albert R."/>
            <person name="Binder M."/>
            <person name="Bloem J."/>
            <person name="Labutti K."/>
            <person name="Salamov A."/>
            <person name="Andreopoulos B."/>
            <person name="Baker S."/>
            <person name="Barry K."/>
            <person name="Bills G."/>
            <person name="Bluhm B."/>
            <person name="Cannon C."/>
            <person name="Castanera R."/>
            <person name="Culley D."/>
            <person name="Daum C."/>
            <person name="Ezra D."/>
            <person name="Gonzalez J."/>
            <person name="Henrissat B."/>
            <person name="Kuo A."/>
            <person name="Liang C."/>
            <person name="Lipzen A."/>
            <person name="Lutzoni F."/>
            <person name="Magnuson J."/>
            <person name="Mondo S."/>
            <person name="Nolan M."/>
            <person name="Ohm R."/>
            <person name="Pangilinan J."/>
            <person name="Park H.-J."/>
            <person name="Ramirez L."/>
            <person name="Alfaro M."/>
            <person name="Sun H."/>
            <person name="Tritt A."/>
            <person name="Yoshinaga Y."/>
            <person name="Zwiers L.-H."/>
            <person name="Turgeon B."/>
            <person name="Goodwin S."/>
            <person name="Spatafora J."/>
            <person name="Crous P."/>
            <person name="Grigoriev I."/>
        </authorList>
    </citation>
    <scope>NUCLEOTIDE SEQUENCE</scope>
    <source>
        <strain evidence="2">CBS 279.74</strain>
    </source>
</reference>
<proteinExistence type="predicted"/>
<dbReference type="EMBL" id="MU005787">
    <property type="protein sequence ID" value="KAF2703444.1"/>
    <property type="molecule type" value="Genomic_DNA"/>
</dbReference>
<dbReference type="Proteomes" id="UP000799428">
    <property type="component" value="Unassembled WGS sequence"/>
</dbReference>
<feature type="compositionally biased region" description="Basic and acidic residues" evidence="1">
    <location>
        <begin position="88"/>
        <end position="99"/>
    </location>
</feature>
<evidence type="ECO:0000313" key="2">
    <source>
        <dbReference type="EMBL" id="KAF2703444.1"/>
    </source>
</evidence>
<feature type="region of interest" description="Disordered" evidence="1">
    <location>
        <begin position="369"/>
        <end position="466"/>
    </location>
</feature>
<feature type="compositionally biased region" description="Polar residues" evidence="1">
    <location>
        <begin position="180"/>
        <end position="212"/>
    </location>
</feature>
<feature type="compositionally biased region" description="Acidic residues" evidence="1">
    <location>
        <begin position="72"/>
        <end position="87"/>
    </location>
</feature>
<feature type="compositionally biased region" description="Low complexity" evidence="1">
    <location>
        <begin position="228"/>
        <end position="239"/>
    </location>
</feature>
<accession>A0A6G1JS59</accession>
<feature type="compositionally biased region" description="Polar residues" evidence="1">
    <location>
        <begin position="301"/>
        <end position="317"/>
    </location>
</feature>
<protein>
    <submittedName>
        <fullName evidence="2">Uncharacterized protein</fullName>
    </submittedName>
</protein>
<dbReference type="AlphaFoldDB" id="A0A6G1JS59"/>
<evidence type="ECO:0000313" key="3">
    <source>
        <dbReference type="Proteomes" id="UP000799428"/>
    </source>
</evidence>
<feature type="region of interest" description="Disordered" evidence="1">
    <location>
        <begin position="13"/>
        <end position="99"/>
    </location>
</feature>